<name>A0A078RE19_PHOVU</name>
<sequence>MYILLFLIALVGALHGSIRIGKVALIVWGIIQTMAFTSIPQRQEFTPFLNYPTLQKKLIPTKKYSNSKQTPNFTFSGVKLGACFVKY</sequence>
<dbReference type="AlphaFoldDB" id="A0A078RE19"/>
<reference evidence="1 2" key="1">
    <citation type="submission" date="2014-04" db="EMBL/GenBank/DDBJ databases">
        <authorList>
            <person name="Sears C."/>
            <person name="Carroll K."/>
            <person name="Sack B.R."/>
            <person name="Qadri F."/>
            <person name="Myers L.L."/>
            <person name="Chung G.-T."/>
            <person name="Escheverria P."/>
            <person name="Fraser C.M."/>
            <person name="Sadzewicz L."/>
            <person name="Shefchek K.A."/>
            <person name="Tallon L."/>
            <person name="Das S.P."/>
            <person name="Daugherty S."/>
            <person name="Mongodin E.F."/>
        </authorList>
    </citation>
    <scope>NUCLEOTIDE SEQUENCE [LARGE SCALE GENOMIC DNA]</scope>
    <source>
        <strain evidence="2">3775 SL(B) 10 (iv)</strain>
    </source>
</reference>
<evidence type="ECO:0000313" key="2">
    <source>
        <dbReference type="Proteomes" id="UP000028134"/>
    </source>
</evidence>
<gene>
    <name evidence="1" type="ORF">M097_0755</name>
</gene>
<comment type="caution">
    <text evidence="1">The sequence shown here is derived from an EMBL/GenBank/DDBJ whole genome shotgun (WGS) entry which is preliminary data.</text>
</comment>
<organism evidence="1 2">
    <name type="scientific">Phocaeicola vulgatus str. 3775 SL</name>
    <name type="common">B</name>
    <name type="synonym">iv</name>
    <dbReference type="NCBI Taxonomy" id="1339350"/>
    <lineage>
        <taxon>Bacteria</taxon>
        <taxon>Pseudomonadati</taxon>
        <taxon>Bacteroidota</taxon>
        <taxon>Bacteroidia</taxon>
        <taxon>Bacteroidales</taxon>
        <taxon>Bacteroidaceae</taxon>
        <taxon>Phocaeicola</taxon>
    </lineage>
</organism>
<dbReference type="PATRIC" id="fig|1339350.3.peg.729"/>
<dbReference type="Proteomes" id="UP000028134">
    <property type="component" value="Unassembled WGS sequence"/>
</dbReference>
<dbReference type="EMBL" id="JNHI01000002">
    <property type="protein sequence ID" value="KDS33590.1"/>
    <property type="molecule type" value="Genomic_DNA"/>
</dbReference>
<accession>A0A078RE19</accession>
<protein>
    <submittedName>
        <fullName evidence="1">Uncharacterized protein</fullName>
    </submittedName>
</protein>
<evidence type="ECO:0000313" key="1">
    <source>
        <dbReference type="EMBL" id="KDS33590.1"/>
    </source>
</evidence>
<proteinExistence type="predicted"/>